<name>A0A388KCZ9_CHABU</name>
<evidence type="ECO:0000313" key="3">
    <source>
        <dbReference type="Proteomes" id="UP000265515"/>
    </source>
</evidence>
<feature type="region of interest" description="Disordered" evidence="1">
    <location>
        <begin position="39"/>
        <end position="86"/>
    </location>
</feature>
<sequence>MSDLEAKVNEEKAIERAFRRDFDGHEYFDEMELLFRGAKIGQEDGGGDGTGATQGKEHRRSVYTYHRSSRPNTRPKTGGTLQRGASRRLMHVSSARGSLTDASQSKLPGHTVLFSSGPAASTDAESSAASKKDKIVSRSGASAMKKASKASTAIVHLEDPKSLTLGDVNASGPQATKTRPEEQLPLIPRQEWMDQSVFTALTDMRRARIEKEEEIKQCQFRIGLYNGAYTRTLGQELKLRKQAEAISWTMRELGKDALQKHFDITLAFNLIQKQVKWG</sequence>
<keyword evidence="3" id="KW-1185">Reference proteome</keyword>
<protein>
    <submittedName>
        <fullName evidence="2">Uncharacterized protein</fullName>
    </submittedName>
</protein>
<organism evidence="2 3">
    <name type="scientific">Chara braunii</name>
    <name type="common">Braun's stonewort</name>
    <dbReference type="NCBI Taxonomy" id="69332"/>
    <lineage>
        <taxon>Eukaryota</taxon>
        <taxon>Viridiplantae</taxon>
        <taxon>Streptophyta</taxon>
        <taxon>Charophyceae</taxon>
        <taxon>Charales</taxon>
        <taxon>Characeae</taxon>
        <taxon>Chara</taxon>
    </lineage>
</organism>
<gene>
    <name evidence="2" type="ORF">CBR_g944</name>
</gene>
<feature type="region of interest" description="Disordered" evidence="1">
    <location>
        <begin position="116"/>
        <end position="142"/>
    </location>
</feature>
<feature type="compositionally biased region" description="Low complexity" evidence="1">
    <location>
        <begin position="119"/>
        <end position="129"/>
    </location>
</feature>
<feature type="compositionally biased region" description="Polar residues" evidence="1">
    <location>
        <begin position="95"/>
        <end position="106"/>
    </location>
</feature>
<feature type="compositionally biased region" description="Gly residues" evidence="1">
    <location>
        <begin position="43"/>
        <end position="52"/>
    </location>
</feature>
<proteinExistence type="predicted"/>
<evidence type="ECO:0000313" key="2">
    <source>
        <dbReference type="EMBL" id="GBG67823.1"/>
    </source>
</evidence>
<dbReference type="Proteomes" id="UP000265515">
    <property type="component" value="Unassembled WGS sequence"/>
</dbReference>
<feature type="region of interest" description="Disordered" evidence="1">
    <location>
        <begin position="91"/>
        <end position="110"/>
    </location>
</feature>
<comment type="caution">
    <text evidence="2">The sequence shown here is derived from an EMBL/GenBank/DDBJ whole genome shotgun (WGS) entry which is preliminary data.</text>
</comment>
<dbReference type="EMBL" id="BFEA01000092">
    <property type="protein sequence ID" value="GBG67823.1"/>
    <property type="molecule type" value="Genomic_DNA"/>
</dbReference>
<reference evidence="2 3" key="1">
    <citation type="journal article" date="2018" name="Cell">
        <title>The Chara Genome: Secondary Complexity and Implications for Plant Terrestrialization.</title>
        <authorList>
            <person name="Nishiyama T."/>
            <person name="Sakayama H."/>
            <person name="Vries J.D."/>
            <person name="Buschmann H."/>
            <person name="Saint-Marcoux D."/>
            <person name="Ullrich K.K."/>
            <person name="Haas F.B."/>
            <person name="Vanderstraeten L."/>
            <person name="Becker D."/>
            <person name="Lang D."/>
            <person name="Vosolsobe S."/>
            <person name="Rombauts S."/>
            <person name="Wilhelmsson P.K.I."/>
            <person name="Janitza P."/>
            <person name="Kern R."/>
            <person name="Heyl A."/>
            <person name="Rumpler F."/>
            <person name="Villalobos L.I.A.C."/>
            <person name="Clay J.M."/>
            <person name="Skokan R."/>
            <person name="Toyoda A."/>
            <person name="Suzuki Y."/>
            <person name="Kagoshima H."/>
            <person name="Schijlen E."/>
            <person name="Tajeshwar N."/>
            <person name="Catarino B."/>
            <person name="Hetherington A.J."/>
            <person name="Saltykova A."/>
            <person name="Bonnot C."/>
            <person name="Breuninger H."/>
            <person name="Symeonidi A."/>
            <person name="Radhakrishnan G.V."/>
            <person name="Van Nieuwerburgh F."/>
            <person name="Deforce D."/>
            <person name="Chang C."/>
            <person name="Karol K.G."/>
            <person name="Hedrich R."/>
            <person name="Ulvskov P."/>
            <person name="Glockner G."/>
            <person name="Delwiche C.F."/>
            <person name="Petrasek J."/>
            <person name="Van de Peer Y."/>
            <person name="Friml J."/>
            <person name="Beilby M."/>
            <person name="Dolan L."/>
            <person name="Kohara Y."/>
            <person name="Sugano S."/>
            <person name="Fujiyama A."/>
            <person name="Delaux P.-M."/>
            <person name="Quint M."/>
            <person name="TheiBen G."/>
            <person name="Hagemann M."/>
            <person name="Harholt J."/>
            <person name="Dunand C."/>
            <person name="Zachgo S."/>
            <person name="Langdale J."/>
            <person name="Maumus F."/>
            <person name="Straeten D.V.D."/>
            <person name="Gould S.B."/>
            <person name="Rensing S.A."/>
        </authorList>
    </citation>
    <scope>NUCLEOTIDE SEQUENCE [LARGE SCALE GENOMIC DNA]</scope>
    <source>
        <strain evidence="2 3">S276</strain>
    </source>
</reference>
<dbReference type="AlphaFoldDB" id="A0A388KCZ9"/>
<dbReference type="Gramene" id="GBG67823">
    <property type="protein sequence ID" value="GBG67823"/>
    <property type="gene ID" value="CBR_g944"/>
</dbReference>
<evidence type="ECO:0000256" key="1">
    <source>
        <dbReference type="SAM" id="MobiDB-lite"/>
    </source>
</evidence>
<accession>A0A388KCZ9</accession>